<dbReference type="InterPro" id="IPR044846">
    <property type="entry name" value="GH10"/>
</dbReference>
<reference evidence="7" key="1">
    <citation type="submission" date="2019-12" db="EMBL/GenBank/DDBJ databases">
        <authorList>
            <person name="Scholes J."/>
        </authorList>
    </citation>
    <scope>NUCLEOTIDE SEQUENCE</scope>
</reference>
<keyword evidence="2" id="KW-0677">Repeat</keyword>
<dbReference type="GO" id="GO:0000272">
    <property type="term" value="P:polysaccharide catabolic process"/>
    <property type="evidence" value="ECO:0007669"/>
    <property type="project" value="UniProtKB-KW"/>
</dbReference>
<sequence length="586" mass="66744">MDQKCRLFKGPEQFAGEKWGNILSLSEFDGFTRESLKSICVPEAQPPQYNGGIIENPSFDFGLEKWKAFGSAKVEPRKSKAGNPFLVALDRKNPTDSVYHWVDLKNDTIYAFSAWLQVDKGSELVSTYYTGLDNRSTIIGSTIAKSGCWSQLKGGFTPNEDTNNTDAELWVDSVSLKPFTMMEWQAHQNKTIDQFRKRTIRIHVSTREGKKLCGGKVSIRQTRPKFVIGSGTPESIVTHKKYQDYFVRRFTAATFHNEMKWYFTETYPDVENYTVPDAMASFFRAHRIPIRGHTILWASTNLTQYWVKRLSPPDILKAAVRRVGSVVSRYSPDVIGWDVMNENLHNSFYEQNLGPNASAMFYQIVHALDLGKPLFLNEYNTIELPADFDVIPAKYVDKIRETKAFPGNEQLKVYVGLQGHFFRRPMVSYIRAVLDTLGATGSPIWITELDTRRGPTQAPYLEEVMREAYSHPAVEGIIVWGGWKPTGCNQTCLEDTNYYTLPTGCSVMCLVDNNFRNLPPGDVVDKLIHEWKSNVDGVTDGNGVFQQRVFLGSYKLRFEHPDVKGTVKRRFNVTVGERDLEFKLCI</sequence>
<dbReference type="PANTHER" id="PTHR31490">
    <property type="entry name" value="GLYCOSYL HYDROLASE"/>
    <property type="match status" value="1"/>
</dbReference>
<evidence type="ECO:0000313" key="8">
    <source>
        <dbReference type="Proteomes" id="UP001153555"/>
    </source>
</evidence>
<dbReference type="InterPro" id="IPR001000">
    <property type="entry name" value="GH10_dom"/>
</dbReference>
<dbReference type="OrthoDB" id="3055998at2759"/>
<dbReference type="InterPro" id="IPR003305">
    <property type="entry name" value="CenC_carb-bd"/>
</dbReference>
<comment type="caution">
    <text evidence="7">The sequence shown here is derived from an EMBL/GenBank/DDBJ whole genome shotgun (WGS) entry which is preliminary data.</text>
</comment>
<dbReference type="Pfam" id="PF02018">
    <property type="entry name" value="CBM_4_9"/>
    <property type="match status" value="1"/>
</dbReference>
<accession>A0A9N7R216</accession>
<dbReference type="SMART" id="SM00633">
    <property type="entry name" value="Glyco_10"/>
    <property type="match status" value="1"/>
</dbReference>
<feature type="domain" description="GH10" evidence="6">
    <location>
        <begin position="220"/>
        <end position="510"/>
    </location>
</feature>
<dbReference type="InterPro" id="IPR017853">
    <property type="entry name" value="GH"/>
</dbReference>
<dbReference type="InterPro" id="IPR008979">
    <property type="entry name" value="Galactose-bd-like_sf"/>
</dbReference>
<protein>
    <submittedName>
        <fullName evidence="7">Glycosyl hydrolase family 10 protein</fullName>
    </submittedName>
</protein>
<comment type="similarity">
    <text evidence="1">Belongs to the glycosyl hydrolase 10 (cellulase F) family.</text>
</comment>
<gene>
    <name evidence="7" type="ORF">SHERM_10082</name>
</gene>
<evidence type="ECO:0000256" key="3">
    <source>
        <dbReference type="ARBA" id="ARBA00022801"/>
    </source>
</evidence>
<keyword evidence="8" id="KW-1185">Reference proteome</keyword>
<proteinExistence type="inferred from homology"/>
<dbReference type="PROSITE" id="PS51760">
    <property type="entry name" value="GH10_2"/>
    <property type="match status" value="1"/>
</dbReference>
<dbReference type="SUPFAM" id="SSF51445">
    <property type="entry name" value="(Trans)glycosidases"/>
    <property type="match status" value="1"/>
</dbReference>
<evidence type="ECO:0000313" key="7">
    <source>
        <dbReference type="EMBL" id="CAA0807347.1"/>
    </source>
</evidence>
<evidence type="ECO:0000256" key="4">
    <source>
        <dbReference type="ARBA" id="ARBA00023277"/>
    </source>
</evidence>
<evidence type="ECO:0000256" key="2">
    <source>
        <dbReference type="ARBA" id="ARBA00022737"/>
    </source>
</evidence>
<dbReference type="Gene3D" id="3.20.20.80">
    <property type="entry name" value="Glycosidases"/>
    <property type="match status" value="1"/>
</dbReference>
<evidence type="ECO:0000256" key="1">
    <source>
        <dbReference type="ARBA" id="ARBA00007495"/>
    </source>
</evidence>
<evidence type="ECO:0000256" key="5">
    <source>
        <dbReference type="ARBA" id="ARBA00023326"/>
    </source>
</evidence>
<dbReference type="SUPFAM" id="SSF49785">
    <property type="entry name" value="Galactose-binding domain-like"/>
    <property type="match status" value="1"/>
</dbReference>
<dbReference type="EMBL" id="CACSLK010001140">
    <property type="protein sequence ID" value="CAA0807347.1"/>
    <property type="molecule type" value="Genomic_DNA"/>
</dbReference>
<organism evidence="7 8">
    <name type="scientific">Striga hermonthica</name>
    <name type="common">Purple witchweed</name>
    <name type="synonym">Buchnera hermonthica</name>
    <dbReference type="NCBI Taxonomy" id="68872"/>
    <lineage>
        <taxon>Eukaryota</taxon>
        <taxon>Viridiplantae</taxon>
        <taxon>Streptophyta</taxon>
        <taxon>Embryophyta</taxon>
        <taxon>Tracheophyta</taxon>
        <taxon>Spermatophyta</taxon>
        <taxon>Magnoliopsida</taxon>
        <taxon>eudicotyledons</taxon>
        <taxon>Gunneridae</taxon>
        <taxon>Pentapetalae</taxon>
        <taxon>asterids</taxon>
        <taxon>lamiids</taxon>
        <taxon>Lamiales</taxon>
        <taxon>Orobanchaceae</taxon>
        <taxon>Buchnereae</taxon>
        <taxon>Striga</taxon>
    </lineage>
</organism>
<dbReference type="Pfam" id="PF00331">
    <property type="entry name" value="Glyco_hydro_10"/>
    <property type="match status" value="1"/>
</dbReference>
<evidence type="ECO:0000259" key="6">
    <source>
        <dbReference type="PROSITE" id="PS51760"/>
    </source>
</evidence>
<dbReference type="PANTHER" id="PTHR31490:SF80">
    <property type="entry name" value="ENDO-1,4-BETA-XYLANASE A-LIKE ISOFORM X1"/>
    <property type="match status" value="1"/>
</dbReference>
<dbReference type="Gene3D" id="2.60.120.260">
    <property type="entry name" value="Galactose-binding domain-like"/>
    <property type="match status" value="1"/>
</dbReference>
<keyword evidence="3 7" id="KW-0378">Hydrolase</keyword>
<dbReference type="Proteomes" id="UP001153555">
    <property type="component" value="Unassembled WGS sequence"/>
</dbReference>
<name>A0A9N7R216_STRHE</name>
<dbReference type="GO" id="GO:0031176">
    <property type="term" value="F:endo-1,4-beta-xylanase activity"/>
    <property type="evidence" value="ECO:0007669"/>
    <property type="project" value="UniProtKB-ARBA"/>
</dbReference>
<keyword evidence="5" id="KW-0624">Polysaccharide degradation</keyword>
<keyword evidence="4" id="KW-0119">Carbohydrate metabolism</keyword>
<dbReference type="AlphaFoldDB" id="A0A9N7R216"/>